<proteinExistence type="inferred from homology"/>
<dbReference type="InterPro" id="IPR050272">
    <property type="entry name" value="Isochorismatase-like_hydrls"/>
</dbReference>
<dbReference type="InterPro" id="IPR036380">
    <property type="entry name" value="Isochorismatase-like_sf"/>
</dbReference>
<name>A0ABQ1G095_9BACL</name>
<dbReference type="EMBL" id="BMHF01000005">
    <property type="protein sequence ID" value="GGA33884.1"/>
    <property type="molecule type" value="Genomic_DNA"/>
</dbReference>
<sequence length="250" mass="27473">MKVWDNFLTDRDKLVFGSAGYDVKGGFGKRPAVLVVDVNYAFCGHIKEPILDSVQTWRNSCGEDAWEAIPYIQKLLGAAREQRVPIFYSTGIDRRSDGFDAGGWRRKNSRSGEKKGIPGFGGNEIVREIAPQSSDIVIEKLKPSPFHGTPLLGFLTDLGIDTLLICGTTTSGCVRASVIDAFSYNFNVGIVEECTFDRGQASHAINLFDMNAKYADVIKTEEAVSYLLQTEQGLHDHKIAFPADSSNVTV</sequence>
<dbReference type="PANTHER" id="PTHR43540">
    <property type="entry name" value="PEROXYUREIDOACRYLATE/UREIDOACRYLATE AMIDOHYDROLASE-RELATED"/>
    <property type="match status" value="1"/>
</dbReference>
<gene>
    <name evidence="4" type="ORF">GCM10010917_18900</name>
</gene>
<evidence type="ECO:0000313" key="4">
    <source>
        <dbReference type="EMBL" id="GGA33884.1"/>
    </source>
</evidence>
<feature type="domain" description="Isochorismatase-like" evidence="3">
    <location>
        <begin position="32"/>
        <end position="222"/>
    </location>
</feature>
<keyword evidence="2" id="KW-0378">Hydrolase</keyword>
<evidence type="ECO:0000313" key="5">
    <source>
        <dbReference type="Proteomes" id="UP000609323"/>
    </source>
</evidence>
<comment type="similarity">
    <text evidence="1">Belongs to the isochorismatase family.</text>
</comment>
<accession>A0ABQ1G095</accession>
<evidence type="ECO:0000259" key="3">
    <source>
        <dbReference type="Pfam" id="PF00857"/>
    </source>
</evidence>
<keyword evidence="5" id="KW-1185">Reference proteome</keyword>
<dbReference type="InterPro" id="IPR000868">
    <property type="entry name" value="Isochorismatase-like_dom"/>
</dbReference>
<dbReference type="Pfam" id="PF00857">
    <property type="entry name" value="Isochorismatase"/>
    <property type="match status" value="1"/>
</dbReference>
<dbReference type="Proteomes" id="UP000609323">
    <property type="component" value="Unassembled WGS sequence"/>
</dbReference>
<organism evidence="4 5">
    <name type="scientific">Paenibacillus physcomitrellae</name>
    <dbReference type="NCBI Taxonomy" id="1619311"/>
    <lineage>
        <taxon>Bacteria</taxon>
        <taxon>Bacillati</taxon>
        <taxon>Bacillota</taxon>
        <taxon>Bacilli</taxon>
        <taxon>Bacillales</taxon>
        <taxon>Paenibacillaceae</taxon>
        <taxon>Paenibacillus</taxon>
    </lineage>
</organism>
<dbReference type="Gene3D" id="3.40.50.850">
    <property type="entry name" value="Isochorismatase-like"/>
    <property type="match status" value="1"/>
</dbReference>
<dbReference type="RefSeq" id="WP_094094888.1">
    <property type="nucleotide sequence ID" value="NZ_BMHF01000005.1"/>
</dbReference>
<dbReference type="SUPFAM" id="SSF52499">
    <property type="entry name" value="Isochorismatase-like hydrolases"/>
    <property type="match status" value="1"/>
</dbReference>
<dbReference type="PANTHER" id="PTHR43540:SF1">
    <property type="entry name" value="ISOCHORISMATASE HYDROLASE"/>
    <property type="match status" value="1"/>
</dbReference>
<evidence type="ECO:0000256" key="2">
    <source>
        <dbReference type="ARBA" id="ARBA00022801"/>
    </source>
</evidence>
<protein>
    <submittedName>
        <fullName evidence="4">N-carbamoylsarcosine amidase</fullName>
    </submittedName>
</protein>
<reference evidence="5" key="1">
    <citation type="journal article" date="2019" name="Int. J. Syst. Evol. Microbiol.">
        <title>The Global Catalogue of Microorganisms (GCM) 10K type strain sequencing project: providing services to taxonomists for standard genome sequencing and annotation.</title>
        <authorList>
            <consortium name="The Broad Institute Genomics Platform"/>
            <consortium name="The Broad Institute Genome Sequencing Center for Infectious Disease"/>
            <person name="Wu L."/>
            <person name="Ma J."/>
        </authorList>
    </citation>
    <scope>NUCLEOTIDE SEQUENCE [LARGE SCALE GENOMIC DNA]</scope>
    <source>
        <strain evidence="5">CGMCC 1.15044</strain>
    </source>
</reference>
<evidence type="ECO:0000256" key="1">
    <source>
        <dbReference type="ARBA" id="ARBA00006336"/>
    </source>
</evidence>
<comment type="caution">
    <text evidence="4">The sequence shown here is derived from an EMBL/GenBank/DDBJ whole genome shotgun (WGS) entry which is preliminary data.</text>
</comment>